<dbReference type="PANTHER" id="PTHR36978">
    <property type="entry name" value="P-LOOP CONTAINING NUCLEOTIDE TRIPHOSPHATE HYDROLASE"/>
    <property type="match status" value="1"/>
</dbReference>
<accession>A0A6A6HGX5</accession>
<dbReference type="OrthoDB" id="408152at2759"/>
<organism evidence="3 4">
    <name type="scientific">Viridothelium virens</name>
    <name type="common">Speckled blister lichen</name>
    <name type="synonym">Trypethelium virens</name>
    <dbReference type="NCBI Taxonomy" id="1048519"/>
    <lineage>
        <taxon>Eukaryota</taxon>
        <taxon>Fungi</taxon>
        <taxon>Dikarya</taxon>
        <taxon>Ascomycota</taxon>
        <taxon>Pezizomycotina</taxon>
        <taxon>Dothideomycetes</taxon>
        <taxon>Dothideomycetes incertae sedis</taxon>
        <taxon>Trypetheliales</taxon>
        <taxon>Trypetheliaceae</taxon>
        <taxon>Viridothelium</taxon>
    </lineage>
</organism>
<keyword evidence="4" id="KW-1185">Reference proteome</keyword>
<dbReference type="InterPro" id="IPR040632">
    <property type="entry name" value="Sulfotransfer_4"/>
</dbReference>
<protein>
    <recommendedName>
        <fullName evidence="5">NAD dependent epimerase/dehydratase</fullName>
    </recommendedName>
</protein>
<feature type="region of interest" description="Disordered" evidence="1">
    <location>
        <begin position="1"/>
        <end position="27"/>
    </location>
</feature>
<evidence type="ECO:0000313" key="4">
    <source>
        <dbReference type="Proteomes" id="UP000800092"/>
    </source>
</evidence>
<dbReference type="Proteomes" id="UP000800092">
    <property type="component" value="Unassembled WGS sequence"/>
</dbReference>
<evidence type="ECO:0000313" key="3">
    <source>
        <dbReference type="EMBL" id="KAF2237152.1"/>
    </source>
</evidence>
<sequence>MDTVPKQSSEERFPELAHQTWEDPRSRTRTQPMKILMPGMMRTGTMSMMIAFKQLDYTGFYHMTSIMHNPPDTKMWIEYLRWKHHGEGRPFTRKDWDQLLGHAQVCCDVPLVCALPDLIATYPEAEVILVERDPDSWYESSYSGTSKFLSSRRTQVLATLDTRFTRPLAEVIQLMFAILWGPKGWQEPEQVVKRRYHELHEDVRRLVPPERLLGYKIGKGWAPLCEFLGKEVPDTPFPRVNERKEFSERLNYMLTKVTERLLWGAMPYAAVVTVAAIAVTYSVWAMDTLGAGILSGRVS</sequence>
<dbReference type="EMBL" id="ML991781">
    <property type="protein sequence ID" value="KAF2237152.1"/>
    <property type="molecule type" value="Genomic_DNA"/>
</dbReference>
<keyword evidence="2" id="KW-0472">Membrane</keyword>
<keyword evidence="2" id="KW-1133">Transmembrane helix</keyword>
<evidence type="ECO:0000256" key="2">
    <source>
        <dbReference type="SAM" id="Phobius"/>
    </source>
</evidence>
<dbReference type="Gene3D" id="3.40.50.300">
    <property type="entry name" value="P-loop containing nucleotide triphosphate hydrolases"/>
    <property type="match status" value="1"/>
</dbReference>
<name>A0A6A6HGX5_VIRVR</name>
<keyword evidence="2" id="KW-0812">Transmembrane</keyword>
<dbReference type="SUPFAM" id="SSF52540">
    <property type="entry name" value="P-loop containing nucleoside triphosphate hydrolases"/>
    <property type="match status" value="1"/>
</dbReference>
<feature type="transmembrane region" description="Helical" evidence="2">
    <location>
        <begin position="261"/>
        <end position="284"/>
    </location>
</feature>
<evidence type="ECO:0008006" key="5">
    <source>
        <dbReference type="Google" id="ProtNLM"/>
    </source>
</evidence>
<dbReference type="AlphaFoldDB" id="A0A6A6HGX5"/>
<evidence type="ECO:0000256" key="1">
    <source>
        <dbReference type="SAM" id="MobiDB-lite"/>
    </source>
</evidence>
<dbReference type="InterPro" id="IPR027417">
    <property type="entry name" value="P-loop_NTPase"/>
</dbReference>
<dbReference type="PANTHER" id="PTHR36978:SF4">
    <property type="entry name" value="P-LOOP CONTAINING NUCLEOSIDE TRIPHOSPHATE HYDROLASE PROTEIN"/>
    <property type="match status" value="1"/>
</dbReference>
<proteinExistence type="predicted"/>
<reference evidence="3" key="1">
    <citation type="journal article" date="2020" name="Stud. Mycol.">
        <title>101 Dothideomycetes genomes: a test case for predicting lifestyles and emergence of pathogens.</title>
        <authorList>
            <person name="Haridas S."/>
            <person name="Albert R."/>
            <person name="Binder M."/>
            <person name="Bloem J."/>
            <person name="Labutti K."/>
            <person name="Salamov A."/>
            <person name="Andreopoulos B."/>
            <person name="Baker S."/>
            <person name="Barry K."/>
            <person name="Bills G."/>
            <person name="Bluhm B."/>
            <person name="Cannon C."/>
            <person name="Castanera R."/>
            <person name="Culley D."/>
            <person name="Daum C."/>
            <person name="Ezra D."/>
            <person name="Gonzalez J."/>
            <person name="Henrissat B."/>
            <person name="Kuo A."/>
            <person name="Liang C."/>
            <person name="Lipzen A."/>
            <person name="Lutzoni F."/>
            <person name="Magnuson J."/>
            <person name="Mondo S."/>
            <person name="Nolan M."/>
            <person name="Ohm R."/>
            <person name="Pangilinan J."/>
            <person name="Park H.-J."/>
            <person name="Ramirez L."/>
            <person name="Alfaro M."/>
            <person name="Sun H."/>
            <person name="Tritt A."/>
            <person name="Yoshinaga Y."/>
            <person name="Zwiers L.-H."/>
            <person name="Turgeon B."/>
            <person name="Goodwin S."/>
            <person name="Spatafora J."/>
            <person name="Crous P."/>
            <person name="Grigoriev I."/>
        </authorList>
    </citation>
    <scope>NUCLEOTIDE SEQUENCE</scope>
    <source>
        <strain evidence="3">Tuck. ex Michener</strain>
    </source>
</reference>
<dbReference type="Pfam" id="PF17784">
    <property type="entry name" value="Sulfotransfer_4"/>
    <property type="match status" value="1"/>
</dbReference>
<gene>
    <name evidence="3" type="ORF">EV356DRAFT_530273</name>
</gene>
<feature type="compositionally biased region" description="Basic and acidic residues" evidence="1">
    <location>
        <begin position="8"/>
        <end position="26"/>
    </location>
</feature>